<dbReference type="PANTHER" id="PTHR43300">
    <property type="entry name" value="ACETYLTRANSFERASE"/>
    <property type="match status" value="1"/>
</dbReference>
<dbReference type="PROSITE" id="PS00101">
    <property type="entry name" value="HEXAPEP_TRANSFERASES"/>
    <property type="match status" value="1"/>
</dbReference>
<evidence type="ECO:0000256" key="4">
    <source>
        <dbReference type="ARBA" id="ARBA00023315"/>
    </source>
</evidence>
<comment type="similarity">
    <text evidence="1">Belongs to the transferase hexapeptide repeat family.</text>
</comment>
<dbReference type="EMBL" id="PVTM01000003">
    <property type="protein sequence ID" value="PRY72736.1"/>
    <property type="molecule type" value="Genomic_DNA"/>
</dbReference>
<evidence type="ECO:0000313" key="7">
    <source>
        <dbReference type="Proteomes" id="UP000239896"/>
    </source>
</evidence>
<reference evidence="6 7" key="1">
    <citation type="submission" date="2018-03" db="EMBL/GenBank/DDBJ databases">
        <title>Comparative analysis of microorganisms from saline springs in Andes Mountain Range, Colombia.</title>
        <authorList>
            <person name="Rubin E."/>
        </authorList>
    </citation>
    <scope>NUCLEOTIDE SEQUENCE [LARGE SCALE GENOMIC DNA]</scope>
    <source>
        <strain evidence="6 7">USBA 854</strain>
    </source>
</reference>
<dbReference type="PANTHER" id="PTHR43300:SF11">
    <property type="entry name" value="ACETYLTRANSFERASE RV3034C-RELATED"/>
    <property type="match status" value="1"/>
</dbReference>
<dbReference type="InterPro" id="IPR018357">
    <property type="entry name" value="Hexapep_transf_CS"/>
</dbReference>
<dbReference type="CDD" id="cd03349">
    <property type="entry name" value="LbH_XAT"/>
    <property type="match status" value="1"/>
</dbReference>
<dbReference type="InterPro" id="IPR011004">
    <property type="entry name" value="Trimer_LpxA-like_sf"/>
</dbReference>
<dbReference type="RefSeq" id="WP_219904802.1">
    <property type="nucleotide sequence ID" value="NZ_PVTM01000003.1"/>
</dbReference>
<comment type="caution">
    <text evidence="6">The sequence shown here is derived from an EMBL/GenBank/DDBJ whole genome shotgun (WGS) entry which is preliminary data.</text>
</comment>
<feature type="region of interest" description="Disordered" evidence="5">
    <location>
        <begin position="1"/>
        <end position="35"/>
    </location>
</feature>
<dbReference type="InterPro" id="IPR017694">
    <property type="entry name" value="Phosphonate_tfrase_rpt"/>
</dbReference>
<name>A0A2T0VQL5_9GAMM</name>
<dbReference type="Proteomes" id="UP000239896">
    <property type="component" value="Unassembled WGS sequence"/>
</dbReference>
<sequence length="237" mass="26416">MHANQQQVGRQPGASQPASDHQPTMTTLAPEPRVHPTASLNATRLGSWTEVGERCVLNHVELGDYSYIERDGDLMFTQVGRFTSIASSVRLNPSNHPWWRPTLHHFTYRPGKFGFISDSQAVDQDVFAWREKDRVVVGHDVWIGHGVTVLPGVHIGNGAIVGAGSVVTRDVPPYMIVVGNPARVLRPRFENSDIPERLEAVGWWHWPHALLQEHLKDFQGDALAFLDAVEAISEERG</sequence>
<evidence type="ECO:0000256" key="3">
    <source>
        <dbReference type="ARBA" id="ARBA00022737"/>
    </source>
</evidence>
<protein>
    <recommendedName>
        <fullName evidence="8">Phosphonate metabolism protein (Transferase hexapeptide repeat family)</fullName>
    </recommendedName>
</protein>
<dbReference type="SUPFAM" id="SSF51161">
    <property type="entry name" value="Trimeric LpxA-like enzymes"/>
    <property type="match status" value="1"/>
</dbReference>
<organism evidence="6 7">
    <name type="scientific">Halomonas ventosae</name>
    <dbReference type="NCBI Taxonomy" id="229007"/>
    <lineage>
        <taxon>Bacteria</taxon>
        <taxon>Pseudomonadati</taxon>
        <taxon>Pseudomonadota</taxon>
        <taxon>Gammaproteobacteria</taxon>
        <taxon>Oceanospirillales</taxon>
        <taxon>Halomonadaceae</taxon>
        <taxon>Halomonas</taxon>
    </lineage>
</organism>
<evidence type="ECO:0000313" key="6">
    <source>
        <dbReference type="EMBL" id="PRY72736.1"/>
    </source>
</evidence>
<evidence type="ECO:0008006" key="8">
    <source>
        <dbReference type="Google" id="ProtNLM"/>
    </source>
</evidence>
<dbReference type="NCBIfam" id="TIGR03308">
    <property type="entry name" value="phn_thr-fam"/>
    <property type="match status" value="1"/>
</dbReference>
<proteinExistence type="inferred from homology"/>
<dbReference type="Pfam" id="PF00132">
    <property type="entry name" value="Hexapep"/>
    <property type="match status" value="1"/>
</dbReference>
<keyword evidence="3" id="KW-0677">Repeat</keyword>
<dbReference type="InterPro" id="IPR050179">
    <property type="entry name" value="Trans_hexapeptide_repeat"/>
</dbReference>
<evidence type="ECO:0000256" key="2">
    <source>
        <dbReference type="ARBA" id="ARBA00022679"/>
    </source>
</evidence>
<dbReference type="InterPro" id="IPR001451">
    <property type="entry name" value="Hexapep"/>
</dbReference>
<dbReference type="Gene3D" id="2.160.10.10">
    <property type="entry name" value="Hexapeptide repeat proteins"/>
    <property type="match status" value="1"/>
</dbReference>
<keyword evidence="2" id="KW-0808">Transferase</keyword>
<accession>A0A2T0VQL5</accession>
<gene>
    <name evidence="6" type="ORF">BCL64_103215</name>
</gene>
<evidence type="ECO:0000256" key="1">
    <source>
        <dbReference type="ARBA" id="ARBA00007274"/>
    </source>
</evidence>
<feature type="compositionally biased region" description="Polar residues" evidence="5">
    <location>
        <begin position="1"/>
        <end position="27"/>
    </location>
</feature>
<dbReference type="AlphaFoldDB" id="A0A2T0VQL5"/>
<keyword evidence="7" id="KW-1185">Reference proteome</keyword>
<keyword evidence="4" id="KW-0012">Acyltransferase</keyword>
<evidence type="ECO:0000256" key="5">
    <source>
        <dbReference type="SAM" id="MobiDB-lite"/>
    </source>
</evidence>
<dbReference type="GO" id="GO:0016746">
    <property type="term" value="F:acyltransferase activity"/>
    <property type="evidence" value="ECO:0007669"/>
    <property type="project" value="UniProtKB-KW"/>
</dbReference>